<dbReference type="EMBL" id="JBHLTM010000006">
    <property type="protein sequence ID" value="MFC0683130.1"/>
    <property type="molecule type" value="Genomic_DNA"/>
</dbReference>
<feature type="compositionally biased region" description="Low complexity" evidence="1">
    <location>
        <begin position="201"/>
        <end position="213"/>
    </location>
</feature>
<keyword evidence="4" id="KW-1185">Reference proteome</keyword>
<feature type="chain" id="PRO_5047302586" evidence="2">
    <location>
        <begin position="23"/>
        <end position="224"/>
    </location>
</feature>
<gene>
    <name evidence="3" type="ORF">ACFFF8_00840</name>
</gene>
<accession>A0ABV6S1N0</accession>
<evidence type="ECO:0000313" key="3">
    <source>
        <dbReference type="EMBL" id="MFC0683130.1"/>
    </source>
</evidence>
<keyword evidence="2" id="KW-0732">Signal</keyword>
<feature type="region of interest" description="Disordered" evidence="1">
    <location>
        <begin position="198"/>
        <end position="224"/>
    </location>
</feature>
<dbReference type="Gene3D" id="3.30.530.20">
    <property type="match status" value="1"/>
</dbReference>
<feature type="compositionally biased region" description="Basic and acidic residues" evidence="1">
    <location>
        <begin position="215"/>
        <end position="224"/>
    </location>
</feature>
<comment type="caution">
    <text evidence="3">The sequence shown here is derived from an EMBL/GenBank/DDBJ whole genome shotgun (WGS) entry which is preliminary data.</text>
</comment>
<organism evidence="3 4">
    <name type="scientific">Novosphingobium clariflavum</name>
    <dbReference type="NCBI Taxonomy" id="2029884"/>
    <lineage>
        <taxon>Bacteria</taxon>
        <taxon>Pseudomonadati</taxon>
        <taxon>Pseudomonadota</taxon>
        <taxon>Alphaproteobacteria</taxon>
        <taxon>Sphingomonadales</taxon>
        <taxon>Sphingomonadaceae</taxon>
        <taxon>Novosphingobium</taxon>
    </lineage>
</organism>
<feature type="signal peptide" evidence="2">
    <location>
        <begin position="1"/>
        <end position="22"/>
    </location>
</feature>
<proteinExistence type="predicted"/>
<protein>
    <submittedName>
        <fullName evidence="3">SRPBCC family protein</fullName>
    </submittedName>
</protein>
<reference evidence="3 4" key="1">
    <citation type="submission" date="2024-09" db="EMBL/GenBank/DDBJ databases">
        <authorList>
            <person name="Sun Q."/>
            <person name="Mori K."/>
        </authorList>
    </citation>
    <scope>NUCLEOTIDE SEQUENCE [LARGE SCALE GENOMIC DNA]</scope>
    <source>
        <strain evidence="3 4">CICC 11035S</strain>
    </source>
</reference>
<dbReference type="Proteomes" id="UP001589858">
    <property type="component" value="Unassembled WGS sequence"/>
</dbReference>
<dbReference type="RefSeq" id="WP_267219982.1">
    <property type="nucleotide sequence ID" value="NZ_JAPCWC010000005.1"/>
</dbReference>
<dbReference type="SUPFAM" id="SSF55961">
    <property type="entry name" value="Bet v1-like"/>
    <property type="match status" value="1"/>
</dbReference>
<evidence type="ECO:0000313" key="4">
    <source>
        <dbReference type="Proteomes" id="UP001589858"/>
    </source>
</evidence>
<dbReference type="InterPro" id="IPR023393">
    <property type="entry name" value="START-like_dom_sf"/>
</dbReference>
<name>A0ABV6S1N0_9SPHN</name>
<evidence type="ECO:0000256" key="1">
    <source>
        <dbReference type="SAM" id="MobiDB-lite"/>
    </source>
</evidence>
<sequence length="224" mass="23291">MLKSARFAALALAAWGVASAGAAEAKVQEVSERGIVLRYVAHVPVGPEETWAVLVKPSQWWDSEHTYSGDAANLTLDVRPGGCFCEVLPAAAGAKGGARGGVEHMRAIYVDKGRALRLSGALGPLQADAAVATLTFQFKPDETGTQVLVEYVVGGYFRGDPAKLAPMFDGVLGGQVDRLVEKLGGSFAAAFRPETMGEGIPESAAEPAGSPAPKADGKTRIIGR</sequence>
<evidence type="ECO:0000256" key="2">
    <source>
        <dbReference type="SAM" id="SignalP"/>
    </source>
</evidence>